<protein>
    <submittedName>
        <fullName evidence="9">tRNA wybutosine-synthesizing protein 2 homolog</fullName>
    </submittedName>
</protein>
<dbReference type="WBParaSite" id="ECPE_0001314501-mRNA-1">
    <property type="protein sequence ID" value="ECPE_0001314501-mRNA-1"/>
    <property type="gene ID" value="ECPE_0001314501"/>
</dbReference>
<dbReference type="Proteomes" id="UP000272942">
    <property type="component" value="Unassembled WGS sequence"/>
</dbReference>
<sequence>RVVTDLVKCHSSDPACPNRETTSPPGRVVVYDVFAGVGPFAIPAARRGCRVFANDLNPASYEWLMRNVQANRTAKRSLDNITCYNLDGREFIRKVVLPHYWSSVDDGPVNTSSGDDELHPLRYVVVMNLPALAPDFLDAFLHPQPADELLSPNSSDLRSLSVDVNCADTRPACGKRARTAALPLDVYCYCFVRRTRESEDTIKQRLASALGYAKNPTDLFDRAPDSLGPGPRVNVWSFRFVRNVAPFKDMFCAEFQLTLDRPETALEHELIGENACRVDHKKPKLEA</sequence>
<keyword evidence="2" id="KW-0489">Methyltransferase</keyword>
<dbReference type="OrthoDB" id="6261388at2759"/>
<dbReference type="InterPro" id="IPR030382">
    <property type="entry name" value="MeTrfase_TRM5/TYW2"/>
</dbReference>
<evidence type="ECO:0000313" key="7">
    <source>
        <dbReference type="EMBL" id="VDP90378.1"/>
    </source>
</evidence>
<dbReference type="AlphaFoldDB" id="A0A183B1M1"/>
<dbReference type="GO" id="GO:0002939">
    <property type="term" value="P:tRNA N1-guanine methylation"/>
    <property type="evidence" value="ECO:0007669"/>
    <property type="project" value="TreeGrafter"/>
</dbReference>
<dbReference type="GO" id="GO:0008175">
    <property type="term" value="F:tRNA methyltransferase activity"/>
    <property type="evidence" value="ECO:0007669"/>
    <property type="project" value="TreeGrafter"/>
</dbReference>
<evidence type="ECO:0000256" key="2">
    <source>
        <dbReference type="ARBA" id="ARBA00022603"/>
    </source>
</evidence>
<accession>A0A183B1M1</accession>
<proteinExistence type="predicted"/>
<name>A0A183B1M1_9TREM</name>
<reference evidence="9" key="1">
    <citation type="submission" date="2016-06" db="UniProtKB">
        <authorList>
            <consortium name="WormBaseParasite"/>
        </authorList>
    </citation>
    <scope>IDENTIFICATION</scope>
</reference>
<dbReference type="InterPro" id="IPR029063">
    <property type="entry name" value="SAM-dependent_MTases_sf"/>
</dbReference>
<evidence type="ECO:0000256" key="4">
    <source>
        <dbReference type="ARBA" id="ARBA00022691"/>
    </source>
</evidence>
<reference evidence="7 8" key="2">
    <citation type="submission" date="2018-11" db="EMBL/GenBank/DDBJ databases">
        <authorList>
            <consortium name="Pathogen Informatics"/>
        </authorList>
    </citation>
    <scope>NUCLEOTIDE SEQUENCE [LARGE SCALE GENOMIC DNA]</scope>
    <source>
        <strain evidence="7 8">Egypt</strain>
    </source>
</reference>
<dbReference type="InterPro" id="IPR056743">
    <property type="entry name" value="TRM5-TYW2-like_MTfase"/>
</dbReference>
<dbReference type="GO" id="GO:0005737">
    <property type="term" value="C:cytoplasm"/>
    <property type="evidence" value="ECO:0007669"/>
    <property type="project" value="TreeGrafter"/>
</dbReference>
<dbReference type="Pfam" id="PF02475">
    <property type="entry name" value="TRM5-TYW2_MTfase"/>
    <property type="match status" value="1"/>
</dbReference>
<keyword evidence="8" id="KW-1185">Reference proteome</keyword>
<dbReference type="PROSITE" id="PS51684">
    <property type="entry name" value="SAM_MT_TRM5_TYW2"/>
    <property type="match status" value="1"/>
</dbReference>
<dbReference type="PANTHER" id="PTHR23245">
    <property type="entry name" value="TRNA METHYLTRANSFERASE"/>
    <property type="match status" value="1"/>
</dbReference>
<keyword evidence="1" id="KW-0963">Cytoplasm</keyword>
<keyword evidence="3" id="KW-0808">Transferase</keyword>
<dbReference type="Gene3D" id="3.40.50.150">
    <property type="entry name" value="Vaccinia Virus protein VP39"/>
    <property type="match status" value="1"/>
</dbReference>
<feature type="domain" description="SAM-dependent methyltransferase TRM5/TYW2-type" evidence="6">
    <location>
        <begin position="1"/>
        <end position="259"/>
    </location>
</feature>
<organism evidence="9">
    <name type="scientific">Echinostoma caproni</name>
    <dbReference type="NCBI Taxonomy" id="27848"/>
    <lineage>
        <taxon>Eukaryota</taxon>
        <taxon>Metazoa</taxon>
        <taxon>Spiralia</taxon>
        <taxon>Lophotrochozoa</taxon>
        <taxon>Platyhelminthes</taxon>
        <taxon>Trematoda</taxon>
        <taxon>Digenea</taxon>
        <taxon>Plagiorchiida</taxon>
        <taxon>Echinostomata</taxon>
        <taxon>Echinostomatoidea</taxon>
        <taxon>Echinostomatidae</taxon>
        <taxon>Echinostoma</taxon>
    </lineage>
</organism>
<evidence type="ECO:0000256" key="5">
    <source>
        <dbReference type="ARBA" id="ARBA00022694"/>
    </source>
</evidence>
<dbReference type="PANTHER" id="PTHR23245:SF36">
    <property type="entry name" value="TRNA (GUANINE(37)-N1)-METHYLTRANSFERASE"/>
    <property type="match status" value="1"/>
</dbReference>
<dbReference type="EMBL" id="UZAN01054329">
    <property type="protein sequence ID" value="VDP90378.1"/>
    <property type="molecule type" value="Genomic_DNA"/>
</dbReference>
<evidence type="ECO:0000256" key="3">
    <source>
        <dbReference type="ARBA" id="ARBA00022679"/>
    </source>
</evidence>
<dbReference type="CDD" id="cd02440">
    <property type="entry name" value="AdoMet_MTases"/>
    <property type="match status" value="1"/>
</dbReference>
<evidence type="ECO:0000256" key="1">
    <source>
        <dbReference type="ARBA" id="ARBA00022490"/>
    </source>
</evidence>
<evidence type="ECO:0000259" key="6">
    <source>
        <dbReference type="PROSITE" id="PS51684"/>
    </source>
</evidence>
<keyword evidence="5" id="KW-0819">tRNA processing</keyword>
<dbReference type="SUPFAM" id="SSF53335">
    <property type="entry name" value="S-adenosyl-L-methionine-dependent methyltransferases"/>
    <property type="match status" value="1"/>
</dbReference>
<evidence type="ECO:0000313" key="9">
    <source>
        <dbReference type="WBParaSite" id="ECPE_0001314501-mRNA-1"/>
    </source>
</evidence>
<keyword evidence="4" id="KW-0949">S-adenosyl-L-methionine</keyword>
<evidence type="ECO:0000313" key="8">
    <source>
        <dbReference type="Proteomes" id="UP000272942"/>
    </source>
</evidence>
<gene>
    <name evidence="7" type="ORF">ECPE_LOCUS13106</name>
</gene>